<evidence type="ECO:0000256" key="3">
    <source>
        <dbReference type="ARBA" id="ARBA00023002"/>
    </source>
</evidence>
<dbReference type="Proteomes" id="UP000256645">
    <property type="component" value="Unassembled WGS sequence"/>
</dbReference>
<comment type="caution">
    <text evidence="4">The sequence shown here is derived from an EMBL/GenBank/DDBJ whole genome shotgun (WGS) entry which is preliminary data.</text>
</comment>
<dbReference type="STRING" id="1849047.A0A3D8S1W9"/>
<protein>
    <submittedName>
        <fullName evidence="4">3-oxoacyl-[acyl-carrier-protein] reductase FabG</fullName>
    </submittedName>
</protein>
<dbReference type="FunFam" id="3.40.50.720:FF:000084">
    <property type="entry name" value="Short-chain dehydrogenase reductase"/>
    <property type="match status" value="1"/>
</dbReference>
<keyword evidence="5" id="KW-1185">Reference proteome</keyword>
<evidence type="ECO:0000256" key="1">
    <source>
        <dbReference type="ARBA" id="ARBA00006484"/>
    </source>
</evidence>
<dbReference type="OrthoDB" id="5840532at2759"/>
<reference evidence="4 5" key="1">
    <citation type="journal article" date="2018" name="IMA Fungus">
        <title>IMA Genome-F 9: Draft genome sequence of Annulohypoxylon stygium, Aspergillus mulundensis, Berkeleyomyces basicola (syn. Thielaviopsis basicola), Ceratocystis smalleyi, two Cercospora beticola strains, Coleophoma cylindrospora, Fusarium fracticaudum, Phialophora cf. hyalina, and Morchella septimelata.</title>
        <authorList>
            <person name="Wingfield B.D."/>
            <person name="Bills G.F."/>
            <person name="Dong Y."/>
            <person name="Huang W."/>
            <person name="Nel W.J."/>
            <person name="Swalarsk-Parry B.S."/>
            <person name="Vaghefi N."/>
            <person name="Wilken P.M."/>
            <person name="An Z."/>
            <person name="de Beer Z.W."/>
            <person name="De Vos L."/>
            <person name="Chen L."/>
            <person name="Duong T.A."/>
            <person name="Gao Y."/>
            <person name="Hammerbacher A."/>
            <person name="Kikkert J.R."/>
            <person name="Li Y."/>
            <person name="Li H."/>
            <person name="Li K."/>
            <person name="Li Q."/>
            <person name="Liu X."/>
            <person name="Ma X."/>
            <person name="Naidoo K."/>
            <person name="Pethybridge S.J."/>
            <person name="Sun J."/>
            <person name="Steenkamp E.T."/>
            <person name="van der Nest M.A."/>
            <person name="van Wyk S."/>
            <person name="Wingfield M.J."/>
            <person name="Xiong C."/>
            <person name="Yue Q."/>
            <person name="Zhang X."/>
        </authorList>
    </citation>
    <scope>NUCLEOTIDE SEQUENCE [LARGE SCALE GENOMIC DNA]</scope>
    <source>
        <strain evidence="4 5">BP6252</strain>
    </source>
</reference>
<dbReference type="PRINTS" id="PR00081">
    <property type="entry name" value="GDHRDH"/>
</dbReference>
<dbReference type="Gene3D" id="3.40.50.720">
    <property type="entry name" value="NAD(P)-binding Rossmann-like Domain"/>
    <property type="match status" value="1"/>
</dbReference>
<comment type="similarity">
    <text evidence="1">Belongs to the short-chain dehydrogenases/reductases (SDR) family.</text>
</comment>
<dbReference type="InterPro" id="IPR002347">
    <property type="entry name" value="SDR_fam"/>
</dbReference>
<dbReference type="Pfam" id="PF13561">
    <property type="entry name" value="adh_short_C2"/>
    <property type="match status" value="1"/>
</dbReference>
<dbReference type="CDD" id="cd05233">
    <property type="entry name" value="SDR_c"/>
    <property type="match status" value="1"/>
</dbReference>
<keyword evidence="3" id="KW-0560">Oxidoreductase</keyword>
<gene>
    <name evidence="4" type="ORF">BP6252_04940</name>
</gene>
<dbReference type="EMBL" id="PDLM01000004">
    <property type="protein sequence ID" value="RDW80302.1"/>
    <property type="molecule type" value="Genomic_DNA"/>
</dbReference>
<evidence type="ECO:0000313" key="4">
    <source>
        <dbReference type="EMBL" id="RDW80302.1"/>
    </source>
</evidence>
<proteinExistence type="inferred from homology"/>
<name>A0A3D8S1W9_9HELO</name>
<evidence type="ECO:0000256" key="2">
    <source>
        <dbReference type="ARBA" id="ARBA00022857"/>
    </source>
</evidence>
<dbReference type="SUPFAM" id="SSF51735">
    <property type="entry name" value="NAD(P)-binding Rossmann-fold domains"/>
    <property type="match status" value="1"/>
</dbReference>
<dbReference type="PRINTS" id="PR00080">
    <property type="entry name" value="SDRFAMILY"/>
</dbReference>
<sequence>MGLLQGVALITGAGCGIGQDCAKSFAVEGCTGVVFADIDLGRAEAAAREGSQLLQGPQCQVLALQVDVADRASVNAMVAGTVEQFGRIDYCVHSAGIGAQQPYSVLDMPQAEFDRFHAVNVGGTLNVIQAISQQMLTQKLRAEPARNGAKTSRGAIVTLASCHSIAAARDLSQYITSKHAVLGLTRSAALDLARHSIRVNAVCPGWVDTPMVAEAVNANPDIGRYINGLVPFGRMATVEEISDVAVFLASPRASFVTGASWIVDGGLTVGFPSREE</sequence>
<dbReference type="InterPro" id="IPR036291">
    <property type="entry name" value="NAD(P)-bd_dom_sf"/>
</dbReference>
<dbReference type="PANTHER" id="PTHR24321">
    <property type="entry name" value="DEHYDROGENASES, SHORT CHAIN"/>
    <property type="match status" value="1"/>
</dbReference>
<dbReference type="GO" id="GO:0009688">
    <property type="term" value="P:abscisic acid biosynthetic process"/>
    <property type="evidence" value="ECO:0007669"/>
    <property type="project" value="UniProtKB-ARBA"/>
</dbReference>
<organism evidence="4 5">
    <name type="scientific">Coleophoma cylindrospora</name>
    <dbReference type="NCBI Taxonomy" id="1849047"/>
    <lineage>
        <taxon>Eukaryota</taxon>
        <taxon>Fungi</taxon>
        <taxon>Dikarya</taxon>
        <taxon>Ascomycota</taxon>
        <taxon>Pezizomycotina</taxon>
        <taxon>Leotiomycetes</taxon>
        <taxon>Helotiales</taxon>
        <taxon>Dermateaceae</taxon>
        <taxon>Coleophoma</taxon>
    </lineage>
</organism>
<dbReference type="GO" id="GO:0016491">
    <property type="term" value="F:oxidoreductase activity"/>
    <property type="evidence" value="ECO:0007669"/>
    <property type="project" value="UniProtKB-KW"/>
</dbReference>
<dbReference type="PANTHER" id="PTHR24321:SF12">
    <property type="entry name" value="SHORT-CHAIN DEHYDROGENASE_REDUCTASE FAMILY, PUTATIVE (AFU_ORTHOLOGUE AFUA_5G14340)-RELATED"/>
    <property type="match status" value="1"/>
</dbReference>
<accession>A0A3D8S1W9</accession>
<dbReference type="AlphaFoldDB" id="A0A3D8S1W9"/>
<evidence type="ECO:0000313" key="5">
    <source>
        <dbReference type="Proteomes" id="UP000256645"/>
    </source>
</evidence>
<keyword evidence="2" id="KW-0521">NADP</keyword>